<dbReference type="AlphaFoldDB" id="A0A0F7V8X8"/>
<dbReference type="InterPro" id="IPR035979">
    <property type="entry name" value="RBD_domain_sf"/>
</dbReference>
<accession>A0A0F7V8X8</accession>
<feature type="compositionally biased region" description="Basic residues" evidence="5">
    <location>
        <begin position="9"/>
        <end position="24"/>
    </location>
</feature>
<dbReference type="EMBL" id="LN714501">
    <property type="protein sequence ID" value="CEL77213.1"/>
    <property type="molecule type" value="Genomic_DNA"/>
</dbReference>
<feature type="compositionally biased region" description="Pro residues" evidence="5">
    <location>
        <begin position="660"/>
        <end position="671"/>
    </location>
</feature>
<dbReference type="SUPFAM" id="SSF54928">
    <property type="entry name" value="RNA-binding domain, RBD"/>
    <property type="match status" value="2"/>
</dbReference>
<dbReference type="GO" id="GO:0008380">
    <property type="term" value="P:RNA splicing"/>
    <property type="evidence" value="ECO:0007669"/>
    <property type="project" value="UniProtKB-KW"/>
</dbReference>
<name>A0A0F7V8X8_TOXGV</name>
<feature type="compositionally biased region" description="Basic and acidic residues" evidence="5">
    <location>
        <begin position="493"/>
        <end position="503"/>
    </location>
</feature>
<evidence type="ECO:0000259" key="6">
    <source>
        <dbReference type="PROSITE" id="PS50102"/>
    </source>
</evidence>
<gene>
    <name evidence="7" type="ORF">BN1205_093020</name>
</gene>
<dbReference type="Pfam" id="PF00076">
    <property type="entry name" value="RRM_1"/>
    <property type="match status" value="1"/>
</dbReference>
<dbReference type="CDD" id="cd12230">
    <property type="entry name" value="RRM1_U2AF65"/>
    <property type="match status" value="1"/>
</dbReference>
<feature type="region of interest" description="Disordered" evidence="5">
    <location>
        <begin position="1"/>
        <end position="67"/>
    </location>
</feature>
<dbReference type="SMART" id="SM00360">
    <property type="entry name" value="RRM"/>
    <property type="match status" value="3"/>
</dbReference>
<evidence type="ECO:0000256" key="5">
    <source>
        <dbReference type="SAM" id="MobiDB-lite"/>
    </source>
</evidence>
<dbReference type="GO" id="GO:0003723">
    <property type="term" value="F:RNA binding"/>
    <property type="evidence" value="ECO:0007669"/>
    <property type="project" value="UniProtKB-UniRule"/>
</dbReference>
<dbReference type="InterPro" id="IPR000504">
    <property type="entry name" value="RRM_dom"/>
</dbReference>
<feature type="region of interest" description="Disordered" evidence="5">
    <location>
        <begin position="493"/>
        <end position="530"/>
    </location>
</feature>
<evidence type="ECO:0000313" key="7">
    <source>
        <dbReference type="EMBL" id="CEL77213.1"/>
    </source>
</evidence>
<evidence type="ECO:0000256" key="4">
    <source>
        <dbReference type="PROSITE-ProRule" id="PRU00176"/>
    </source>
</evidence>
<dbReference type="GO" id="GO:0006397">
    <property type="term" value="P:mRNA processing"/>
    <property type="evidence" value="ECO:0007669"/>
    <property type="project" value="UniProtKB-KW"/>
</dbReference>
<dbReference type="PANTHER" id="PTHR23139">
    <property type="entry name" value="RNA-BINDING PROTEIN"/>
    <property type="match status" value="1"/>
</dbReference>
<feature type="domain" description="RRM" evidence="6">
    <location>
        <begin position="113"/>
        <end position="195"/>
    </location>
</feature>
<keyword evidence="3" id="KW-0508">mRNA splicing</keyword>
<keyword evidence="7" id="KW-0687">Ribonucleoprotein</keyword>
<reference evidence="7" key="1">
    <citation type="journal article" date="2015" name="PLoS ONE">
        <title>Comprehensive Evaluation of Toxoplasma gondii VEG and Neospora caninum LIV Genomes with Tachyzoite Stage Transcriptome and Proteome Defines Novel Transcript Features.</title>
        <authorList>
            <person name="Ramaprasad A."/>
            <person name="Mourier T."/>
            <person name="Naeem R."/>
            <person name="Malas T.B."/>
            <person name="Moussa E."/>
            <person name="Panigrahi A."/>
            <person name="Vermont S.J."/>
            <person name="Otto T.D."/>
            <person name="Wastling J."/>
            <person name="Pain A."/>
        </authorList>
    </citation>
    <scope>NUCLEOTIDE SEQUENCE</scope>
    <source>
        <strain evidence="7">VEG</strain>
    </source>
</reference>
<feature type="domain" description="RRM" evidence="6">
    <location>
        <begin position="303"/>
        <end position="375"/>
    </location>
</feature>
<protein>
    <submittedName>
        <fullName evidence="7">U2 small nuclear ribonucleoprotein auxiliary factor U2AF</fullName>
    </submittedName>
</protein>
<dbReference type="InterPro" id="IPR012677">
    <property type="entry name" value="Nucleotide-bd_a/b_plait_sf"/>
</dbReference>
<feature type="compositionally biased region" description="Gly residues" evidence="5">
    <location>
        <begin position="689"/>
        <end position="704"/>
    </location>
</feature>
<feature type="region of interest" description="Disordered" evidence="5">
    <location>
        <begin position="598"/>
        <end position="628"/>
    </location>
</feature>
<dbReference type="PROSITE" id="PS50102">
    <property type="entry name" value="RRM"/>
    <property type="match status" value="2"/>
</dbReference>
<feature type="region of interest" description="Disordered" evidence="5">
    <location>
        <begin position="652"/>
        <end position="704"/>
    </location>
</feature>
<dbReference type="Gene3D" id="3.30.70.330">
    <property type="match status" value="3"/>
</dbReference>
<feature type="compositionally biased region" description="Basic and acidic residues" evidence="5">
    <location>
        <begin position="514"/>
        <end position="530"/>
    </location>
</feature>
<keyword evidence="1" id="KW-0507">mRNA processing</keyword>
<keyword evidence="2 4" id="KW-0694">RNA-binding</keyword>
<evidence type="ECO:0000256" key="2">
    <source>
        <dbReference type="ARBA" id="ARBA00022884"/>
    </source>
</evidence>
<evidence type="ECO:0000256" key="1">
    <source>
        <dbReference type="ARBA" id="ARBA00022664"/>
    </source>
</evidence>
<organism evidence="7">
    <name type="scientific">Toxoplasma gondii (strain ATCC 50861 / VEG)</name>
    <dbReference type="NCBI Taxonomy" id="432359"/>
    <lineage>
        <taxon>Eukaryota</taxon>
        <taxon>Sar</taxon>
        <taxon>Alveolata</taxon>
        <taxon>Apicomplexa</taxon>
        <taxon>Conoidasida</taxon>
        <taxon>Coccidia</taxon>
        <taxon>Eucoccidiorida</taxon>
        <taxon>Eimeriorina</taxon>
        <taxon>Sarcocystidae</taxon>
        <taxon>Toxoplasma</taxon>
    </lineage>
</organism>
<evidence type="ECO:0000256" key="3">
    <source>
        <dbReference type="ARBA" id="ARBA00023187"/>
    </source>
</evidence>
<dbReference type="GO" id="GO:1990904">
    <property type="term" value="C:ribonucleoprotein complex"/>
    <property type="evidence" value="ECO:0007669"/>
    <property type="project" value="UniProtKB-KW"/>
</dbReference>
<sequence length="704" mass="74773">MKSSSYGRSGKHRSRSRSHRRSRSRHEERRGASSFSSTPSGWKSEKKKQYRFDSPPRTGETPEEQQKRLLQQHMGAAPTVAGTTLLPTVAPSAAFSGPASSLALDAAATKAARELYVGNLPPSLEVPQLMEFLNAAMAAVGGALLPGPPAVKAWRSTDGHYAFVEFRTMEEASNGMQLNGLNCMGFNLRIGRPKTYPQEMNHLIPPPTIPLLHPQAGMVGGGLPGVGLGAVPGGAVGLPGAQATAVGGAAAGVGTLGGAAAAGASGTGVATVASNPQAALAAAQLAAHGVTSEKKEEKNQQPERLCILDLPPLMSEEKVRQLVETFGPVNAFHLLKKDDGSEMVCIVEYVDLESQEQAMDILHSNSPYRILLAEEAIQQEVIAPFFKKAKAKHLKTEDEEEEEDDLADGERMNIQSLLRPQVCTRVLLLSNIVEVEDLLDDKEYEDIVEDIRLECEECGGPVLSVNIPRPVRGFEHESKPEFQQQQEREALAKKEEVTVKQEVTEQTAGEEDAGEKGRQEKEKAKSSEEQKPATIGFAYVEFEDCEWSAKARKALNGRKFGGKIVEAHYFSEVKFRKEMFYDPKPNFLRSHSSLYNKTLAYDGPRRQPKKEEDEEREETSPSAAPSSAACASSGCASGAACSHPGGSCCPPAAAGAPPGSGVPPGPLPSPPAVAGVGGDSAGLVPPQGPGGSPGTGGCYANGGA</sequence>
<dbReference type="CDD" id="cd12232">
    <property type="entry name" value="RRM3_U2AF65"/>
    <property type="match status" value="1"/>
</dbReference>
<proteinExistence type="predicted"/>